<keyword evidence="1" id="KW-0645">Protease</keyword>
<keyword evidence="2 5" id="KW-0378">Hydrolase</keyword>
<evidence type="ECO:0000256" key="3">
    <source>
        <dbReference type="ARBA" id="ARBA00022807"/>
    </source>
</evidence>
<keyword evidence="6" id="KW-1185">Reference proteome</keyword>
<accession>A0ABX2WD12</accession>
<feature type="domain" description="Peptidase C58 YopT-type" evidence="4">
    <location>
        <begin position="35"/>
        <end position="186"/>
    </location>
</feature>
<evidence type="ECO:0000256" key="1">
    <source>
        <dbReference type="ARBA" id="ARBA00022670"/>
    </source>
</evidence>
<dbReference type="SUPFAM" id="SSF54001">
    <property type="entry name" value="Cysteine proteinases"/>
    <property type="match status" value="1"/>
</dbReference>
<keyword evidence="3" id="KW-0788">Thiol protease</keyword>
<dbReference type="GO" id="GO:0016787">
    <property type="term" value="F:hydrolase activity"/>
    <property type="evidence" value="ECO:0007669"/>
    <property type="project" value="UniProtKB-KW"/>
</dbReference>
<reference evidence="5 6" key="1">
    <citation type="submission" date="2016-04" db="EMBL/GenBank/DDBJ databases">
        <title>ATOL: Assembling a taxonomically balanced genome-scale reconstruction of the evolutionary history of the Enterobacteriaceae.</title>
        <authorList>
            <person name="Plunkett G.III."/>
            <person name="Neeno-Eckwall E.C."/>
            <person name="Glasner J.D."/>
            <person name="Perna N.T."/>
        </authorList>
    </citation>
    <scope>NUCLEOTIDE SEQUENCE [LARGE SCALE GENOMIC DNA]</scope>
    <source>
        <strain evidence="5 6">ATCC 51602</strain>
    </source>
</reference>
<comment type="caution">
    <text evidence="5">The sequence shown here is derived from an EMBL/GenBank/DDBJ whole genome shotgun (WGS) entry which is preliminary data.</text>
</comment>
<dbReference type="Gene3D" id="3.90.70.20">
    <property type="match status" value="1"/>
</dbReference>
<evidence type="ECO:0000313" key="6">
    <source>
        <dbReference type="Proteomes" id="UP000078407"/>
    </source>
</evidence>
<organism evidence="5 6">
    <name type="scientific">Buttiauxella ferragutiae ATCC 51602</name>
    <dbReference type="NCBI Taxonomy" id="1354252"/>
    <lineage>
        <taxon>Bacteria</taxon>
        <taxon>Pseudomonadati</taxon>
        <taxon>Pseudomonadota</taxon>
        <taxon>Gammaproteobacteria</taxon>
        <taxon>Enterobacterales</taxon>
        <taxon>Enterobacteriaceae</taxon>
        <taxon>Buttiauxella</taxon>
    </lineage>
</organism>
<evidence type="ECO:0000256" key="2">
    <source>
        <dbReference type="ARBA" id="ARBA00022801"/>
    </source>
</evidence>
<proteinExistence type="predicted"/>
<dbReference type="EC" id="3.4.22.-" evidence="5"/>
<protein>
    <submittedName>
        <fullName evidence="5">C58 family peptidase</fullName>
        <ecNumber evidence="5">3.4.22.-</ecNumber>
    </submittedName>
</protein>
<dbReference type="InterPro" id="IPR006473">
    <property type="entry name" value="Peptidase_C58_Yopt"/>
</dbReference>
<dbReference type="Pfam" id="PF03543">
    <property type="entry name" value="Peptidase_C58"/>
    <property type="match status" value="1"/>
</dbReference>
<dbReference type="EMBL" id="LXEQ01000011">
    <property type="protein sequence ID" value="OAT31675.1"/>
    <property type="molecule type" value="Genomic_DNA"/>
</dbReference>
<sequence>MKNKWGHADPSKRQGAWIGNNHDSKGYVTEYGVEGGVCLGLAGTYLMAGKNWETFKPYIAGERGKGLVRGIVNYQEQLSKIGNMAAMKTVLHTILKNNNVNYINENRVSPTNTAEEISTGILNNIEQGFGYHLSIKRAGGGHSLAIRQEQGKIKLFDPNYGEVTYPYEQGRCEGMATFLTHLFSQYYNKYFLISIERYALN</sequence>
<evidence type="ECO:0000259" key="4">
    <source>
        <dbReference type="Pfam" id="PF03543"/>
    </source>
</evidence>
<dbReference type="Proteomes" id="UP000078407">
    <property type="component" value="Unassembled WGS sequence"/>
</dbReference>
<dbReference type="InterPro" id="IPR038765">
    <property type="entry name" value="Papain-like_cys_pep_sf"/>
</dbReference>
<evidence type="ECO:0000313" key="5">
    <source>
        <dbReference type="EMBL" id="OAT31675.1"/>
    </source>
</evidence>
<gene>
    <name evidence="5" type="ORF">M976_00612</name>
</gene>
<name>A0ABX2WD12_9ENTR</name>